<dbReference type="SUPFAM" id="SSF74650">
    <property type="entry name" value="Galactose mutarotase-like"/>
    <property type="match status" value="1"/>
</dbReference>
<dbReference type="InterPro" id="IPR023230">
    <property type="entry name" value="Glyco_hydro_2_CS"/>
</dbReference>
<dbReference type="InterPro" id="IPR014718">
    <property type="entry name" value="GH-type_carb-bd"/>
</dbReference>
<evidence type="ECO:0000256" key="7">
    <source>
        <dbReference type="ARBA" id="ARBA00032230"/>
    </source>
</evidence>
<dbReference type="PANTHER" id="PTHR46323">
    <property type="entry name" value="BETA-GALACTOSIDASE"/>
    <property type="match status" value="1"/>
</dbReference>
<dbReference type="InterPro" id="IPR032312">
    <property type="entry name" value="LacZ_4"/>
</dbReference>
<keyword evidence="5 8" id="KW-0378">Hydrolase</keyword>
<evidence type="ECO:0000313" key="10">
    <source>
        <dbReference type="EMBL" id="SFP98527.1"/>
    </source>
</evidence>
<evidence type="ECO:0000256" key="4">
    <source>
        <dbReference type="ARBA" id="ARBA00013303"/>
    </source>
</evidence>
<dbReference type="SUPFAM" id="SSF49785">
    <property type="entry name" value="Galactose-binding domain-like"/>
    <property type="match status" value="1"/>
</dbReference>
<dbReference type="Pfam" id="PF02836">
    <property type="entry name" value="Glyco_hydro_2_C"/>
    <property type="match status" value="1"/>
</dbReference>
<dbReference type="PRINTS" id="PR00132">
    <property type="entry name" value="GLHYDRLASE2"/>
</dbReference>
<evidence type="ECO:0000313" key="11">
    <source>
        <dbReference type="Proteomes" id="UP000198577"/>
    </source>
</evidence>
<dbReference type="InterPro" id="IPR017853">
    <property type="entry name" value="GH"/>
</dbReference>
<keyword evidence="6 8" id="KW-0326">Glycosidase</keyword>
<evidence type="ECO:0000256" key="1">
    <source>
        <dbReference type="ARBA" id="ARBA00001412"/>
    </source>
</evidence>
<dbReference type="InterPro" id="IPR013783">
    <property type="entry name" value="Ig-like_fold"/>
</dbReference>
<dbReference type="GO" id="GO:0005990">
    <property type="term" value="P:lactose catabolic process"/>
    <property type="evidence" value="ECO:0007669"/>
    <property type="project" value="TreeGrafter"/>
</dbReference>
<evidence type="ECO:0000256" key="3">
    <source>
        <dbReference type="ARBA" id="ARBA00012756"/>
    </source>
</evidence>
<dbReference type="GO" id="GO:0030246">
    <property type="term" value="F:carbohydrate binding"/>
    <property type="evidence" value="ECO:0007669"/>
    <property type="project" value="InterPro"/>
</dbReference>
<dbReference type="InterPro" id="IPR006103">
    <property type="entry name" value="Glyco_hydro_2_cat"/>
</dbReference>
<dbReference type="STRING" id="937334.SAMN05444406_10859"/>
<evidence type="ECO:0000256" key="2">
    <source>
        <dbReference type="ARBA" id="ARBA00007401"/>
    </source>
</evidence>
<comment type="catalytic activity">
    <reaction evidence="1 8">
        <text>Hydrolysis of terminal non-reducing beta-D-galactose residues in beta-D-galactosides.</text>
        <dbReference type="EC" id="3.2.1.23"/>
    </reaction>
</comment>
<dbReference type="Gene3D" id="2.60.120.260">
    <property type="entry name" value="Galactose-binding domain-like"/>
    <property type="match status" value="1"/>
</dbReference>
<dbReference type="Pfam" id="PF00703">
    <property type="entry name" value="Glyco_hydro_2"/>
    <property type="match status" value="1"/>
</dbReference>
<dbReference type="InterPro" id="IPR006101">
    <property type="entry name" value="Glyco_hydro_2"/>
</dbReference>
<dbReference type="Pfam" id="PF16353">
    <property type="entry name" value="LacZ_4"/>
    <property type="match status" value="1"/>
</dbReference>
<dbReference type="InterPro" id="IPR008979">
    <property type="entry name" value="Galactose-bd-like_sf"/>
</dbReference>
<dbReference type="EC" id="3.2.1.23" evidence="3 8"/>
<dbReference type="SMART" id="SM01038">
    <property type="entry name" value="Bgal_small_N"/>
    <property type="match status" value="1"/>
</dbReference>
<dbReference type="GO" id="GO:0004565">
    <property type="term" value="F:beta-galactosidase activity"/>
    <property type="evidence" value="ECO:0007669"/>
    <property type="project" value="UniProtKB-EC"/>
</dbReference>
<dbReference type="InterPro" id="IPR006104">
    <property type="entry name" value="Glyco_hydro_2_N"/>
</dbReference>
<accession>A0A1I5UU08</accession>
<dbReference type="InterPro" id="IPR050347">
    <property type="entry name" value="Bact_Beta-galactosidase"/>
</dbReference>
<dbReference type="InterPro" id="IPR023232">
    <property type="entry name" value="Glyco_hydro_2_AS"/>
</dbReference>
<dbReference type="Gene3D" id="2.60.40.10">
    <property type="entry name" value="Immunoglobulins"/>
    <property type="match status" value="2"/>
</dbReference>
<feature type="domain" description="Beta galactosidase small chain/" evidence="9">
    <location>
        <begin position="753"/>
        <end position="1024"/>
    </location>
</feature>
<name>A0A1I5UU08_9FIRM</name>
<dbReference type="InterPro" id="IPR036156">
    <property type="entry name" value="Beta-gal/glucu_dom_sf"/>
</dbReference>
<dbReference type="GO" id="GO:0009341">
    <property type="term" value="C:beta-galactosidase complex"/>
    <property type="evidence" value="ECO:0007669"/>
    <property type="project" value="InterPro"/>
</dbReference>
<dbReference type="Pfam" id="PF02837">
    <property type="entry name" value="Glyco_hydro_2_N"/>
    <property type="match status" value="1"/>
</dbReference>
<keyword evidence="11" id="KW-1185">Reference proteome</keyword>
<dbReference type="SUPFAM" id="SSF51445">
    <property type="entry name" value="(Trans)glycosidases"/>
    <property type="match status" value="1"/>
</dbReference>
<dbReference type="Pfam" id="PF02929">
    <property type="entry name" value="Bgal_small_N"/>
    <property type="match status" value="1"/>
</dbReference>
<evidence type="ECO:0000256" key="8">
    <source>
        <dbReference type="RuleBase" id="RU361154"/>
    </source>
</evidence>
<dbReference type="InterPro" id="IPR006102">
    <property type="entry name" value="Ig-like_GH2"/>
</dbReference>
<evidence type="ECO:0000259" key="9">
    <source>
        <dbReference type="SMART" id="SM01038"/>
    </source>
</evidence>
<comment type="similarity">
    <text evidence="2 8">Belongs to the glycosyl hydrolase 2 family.</text>
</comment>
<dbReference type="InterPro" id="IPR004199">
    <property type="entry name" value="B-gal_small/dom_5"/>
</dbReference>
<evidence type="ECO:0000256" key="5">
    <source>
        <dbReference type="ARBA" id="ARBA00022801"/>
    </source>
</evidence>
<dbReference type="EMBL" id="FOXR01000008">
    <property type="protein sequence ID" value="SFP98527.1"/>
    <property type="molecule type" value="Genomic_DNA"/>
</dbReference>
<protein>
    <recommendedName>
        <fullName evidence="4 8">Beta-galactosidase</fullName>
        <ecNumber evidence="3 8">3.2.1.23</ecNumber>
    </recommendedName>
    <alternativeName>
        <fullName evidence="7 8">Lactase</fullName>
    </alternativeName>
</protein>
<gene>
    <name evidence="10" type="ORF">SAMN05444406_10859</name>
</gene>
<dbReference type="PROSITE" id="PS00608">
    <property type="entry name" value="GLYCOSYL_HYDROL_F2_2"/>
    <property type="match status" value="1"/>
</dbReference>
<dbReference type="AlphaFoldDB" id="A0A1I5UU08"/>
<dbReference type="SUPFAM" id="SSF49303">
    <property type="entry name" value="beta-Galactosidase/glucuronidase domain"/>
    <property type="match status" value="2"/>
</dbReference>
<dbReference type="Gene3D" id="3.20.20.80">
    <property type="entry name" value="Glycosidases"/>
    <property type="match status" value="1"/>
</dbReference>
<sequence>MDEMAKTLNDWENLKVLQRNRMPGRAYFIPYHDEASALIGQRGASARFKLLNGVWKFYYAESPVEAPEGFYREDYDVTSWDDIQVPLNWQMAGYGRPHYTNVIYPFPVDPPRVPSENPTGCYRRNFYIPESWQGYQICLRFEGVDSAFHVWVNGNEVGYSQGSRLPAEFDITPWVRVGMNTLAVRVYQWSDGSYLEDQDMWWLSGIFRDVYLLARPKVHLFDYFVRTQLDEKYKDAVLHIEAVLNNASQQEVSGELEVKLLDAHGCPVMENPLKEKFSISAAGQTTLGIEIPVSNPEKWSAESPYLYKLLLAVKDADGRILEVIPSRVGFRSIELKDGNFLVNGVAIKLKGVNRHEHHPDLGRAVPLDAMVQDVILMKRHNINAVRTSHYPDDPRFYDLCDEYGLYVIDEADLECHGFAVLKDWERLSDDPEWEEAYVDRMERMVQRDKNHPCVIMWSLGNESGFGRNHEAMARKAREIDPTRLIHYEGETRLIFDNEEVEPRVADVYSTMYTSVDKMMELGQKTNMKRPHILCEYAHAMGNGPGNLKEYWEVFYTYKRLQGGCVWEWLDHGIRRRTADGKEYFAYGGDFGDQPNDGNFVIDGLLFPDRTPSPGLIEYKKVLEPVKVEAVDLKAGKVRIINRYDFISLDHLALSWNVVADGQVLQGGQLDMPHIKAGESRIVTIPMQMPQTVKPGTDYWLNLYFTLASDTPWAERGYEVAWAQFKLPVESPAPKVHVASMPPVSYEQQGNKLLVSGADFELVFDRVRGVIQSWIYQGMDMLVKGPRMNFWRAPTDNDVHEAVMWRKAGLDRMQHRIDSVEFKACDKNVIQVKVTSRIAPPVYDWGILCEYIYSIYGSGDVVVEVHGVPQGKLPDTLPRIGLQMALPACMDAVSWYGRGPGESYCDSKEANRFGVYSCKVDDLYTPYVRPQENGNRTDVRWVSFTNSRGMGLLAVGMPQMEFSAHWFTTQDLDAASHTYELTRRDFITVNLDYRQHGLGSASCGPGQLPQYRLLPHEFNFRLRLRPFSKDAISPVELAKQVIEA</sequence>
<dbReference type="PANTHER" id="PTHR46323:SF2">
    <property type="entry name" value="BETA-GALACTOSIDASE"/>
    <property type="match status" value="1"/>
</dbReference>
<reference evidence="10 11" key="1">
    <citation type="submission" date="2016-10" db="EMBL/GenBank/DDBJ databases">
        <authorList>
            <person name="de Groot N.N."/>
        </authorList>
    </citation>
    <scope>NUCLEOTIDE SEQUENCE [LARGE SCALE GENOMIC DNA]</scope>
    <source>
        <strain evidence="10 11">DSM 20678</strain>
    </source>
</reference>
<dbReference type="Proteomes" id="UP000198577">
    <property type="component" value="Unassembled WGS sequence"/>
</dbReference>
<proteinExistence type="inferred from homology"/>
<dbReference type="PROSITE" id="PS00719">
    <property type="entry name" value="GLYCOSYL_HYDROL_F2_1"/>
    <property type="match status" value="1"/>
</dbReference>
<dbReference type="RefSeq" id="WP_207637396.1">
    <property type="nucleotide sequence ID" value="NZ_FOXR01000008.1"/>
</dbReference>
<dbReference type="FunFam" id="2.60.40.10:FF:000680">
    <property type="entry name" value="Beta-galactosidase"/>
    <property type="match status" value="1"/>
</dbReference>
<dbReference type="InterPro" id="IPR011013">
    <property type="entry name" value="Gal_mutarotase_sf_dom"/>
</dbReference>
<dbReference type="NCBIfam" id="NF007666">
    <property type="entry name" value="PRK10340.1"/>
    <property type="match status" value="1"/>
</dbReference>
<organism evidence="10 11">
    <name type="scientific">Caldicoprobacter faecalis</name>
    <dbReference type="NCBI Taxonomy" id="937334"/>
    <lineage>
        <taxon>Bacteria</taxon>
        <taxon>Bacillati</taxon>
        <taxon>Bacillota</taxon>
        <taxon>Clostridia</taxon>
        <taxon>Caldicoprobacterales</taxon>
        <taxon>Caldicoprobacteraceae</taxon>
        <taxon>Caldicoprobacter</taxon>
    </lineage>
</organism>
<dbReference type="Gene3D" id="2.70.98.10">
    <property type="match status" value="1"/>
</dbReference>
<evidence type="ECO:0000256" key="6">
    <source>
        <dbReference type="ARBA" id="ARBA00023295"/>
    </source>
</evidence>
<dbReference type="FunFam" id="3.20.20.80:FF:000018">
    <property type="entry name" value="Beta-galactosidase"/>
    <property type="match status" value="1"/>
</dbReference>